<evidence type="ECO:0000313" key="2">
    <source>
        <dbReference type="Proteomes" id="UP001139226"/>
    </source>
</evidence>
<keyword evidence="2" id="KW-1185">Reference proteome</keyword>
<accession>A0A9X1V576</accession>
<gene>
    <name evidence="1" type="ORF">ML462_15770</name>
</gene>
<evidence type="ECO:0000313" key="1">
    <source>
        <dbReference type="EMBL" id="MCH4824632.1"/>
    </source>
</evidence>
<reference evidence="1" key="1">
    <citation type="submission" date="2022-03" db="EMBL/GenBank/DDBJ databases">
        <title>Gramella crocea sp. nov., isolated from activated sludge of a seafood processing plant.</title>
        <authorList>
            <person name="Zhang X."/>
        </authorList>
    </citation>
    <scope>NUCLEOTIDE SEQUENCE</scope>
    <source>
        <strain evidence="1">YJ019</strain>
    </source>
</reference>
<dbReference type="Proteomes" id="UP001139226">
    <property type="component" value="Unassembled WGS sequence"/>
</dbReference>
<dbReference type="RefSeq" id="WP_240714797.1">
    <property type="nucleotide sequence ID" value="NZ_JAKVTV010000012.1"/>
</dbReference>
<proteinExistence type="predicted"/>
<dbReference type="EMBL" id="JAKVTV010000012">
    <property type="protein sequence ID" value="MCH4824632.1"/>
    <property type="molecule type" value="Genomic_DNA"/>
</dbReference>
<comment type="caution">
    <text evidence="1">The sequence shown here is derived from an EMBL/GenBank/DDBJ whole genome shotgun (WGS) entry which is preliminary data.</text>
</comment>
<organism evidence="1 2">
    <name type="scientific">Christiangramia lutea</name>
    <dbReference type="NCBI Taxonomy" id="1607951"/>
    <lineage>
        <taxon>Bacteria</taxon>
        <taxon>Pseudomonadati</taxon>
        <taxon>Bacteroidota</taxon>
        <taxon>Flavobacteriia</taxon>
        <taxon>Flavobacteriales</taxon>
        <taxon>Flavobacteriaceae</taxon>
        <taxon>Christiangramia</taxon>
    </lineage>
</organism>
<protein>
    <submittedName>
        <fullName evidence="1">Uncharacterized protein</fullName>
    </submittedName>
</protein>
<sequence length="153" mass="18100">MKLKLISTIFILIILESCGASKTDLIKERVEKTYLYTQYTADPNNTDFEIKQISKTENNNGSEYCLFFKDKANDLVRTKFRTDLKDQNIVVNYYFKNDELIYLLYEDKNLDKSYSRYFENEKVIFDCCKNFQPNEAIISKGINYTKNYKSASM</sequence>
<dbReference type="AlphaFoldDB" id="A0A9X1V576"/>
<name>A0A9X1V576_9FLAO</name>